<evidence type="ECO:0000313" key="1">
    <source>
        <dbReference type="EMBL" id="WZB86533.1"/>
    </source>
</evidence>
<keyword evidence="2" id="KW-1185">Reference proteome</keyword>
<sequence>MAIKQNKTTRKRGVLLSTRGLQRLQKAISLWEEKENQGHHLTLEQLSQHTNVSAKTISRLWSANKGVDQKTLKLCFNAFNLELNREDYIFLKEENEEEILNTISTISKNLDIQTKINSPWLYPDGPVPLDSPLYIERLPIEELIYREVMQPGCIVRIQSPRQMGKTSLILRLLAFASTQGYRTVNLSFTYIDYHCLTNLNKLLRCICCQIATKLGIEPNIDDYWREEIGYKLTCSFYLQEYILKQVNRPIVLVLSEVDHFFEYPHIAQEFFALLYSWCEEARQNYLWQKLRLVVAYSTEQFVSLNINHSPLNIGLPIQLKDFTQEQVEELARRYQLQWDTGKESVLLMSLIGGHPAMIQIALYHLSYETITLPKLIEEAIAHGGIYRHHLQQHWVKLQSHPDLIKTYAEVVATKESVFIDPIHAYKLENLGLITFRGDRVLPRCQLYRAYFSKQF</sequence>
<organism evidence="1 2">
    <name type="scientific">Okeanomitos corallinicola TIOX110</name>
    <dbReference type="NCBI Taxonomy" id="3133117"/>
    <lineage>
        <taxon>Bacteria</taxon>
        <taxon>Bacillati</taxon>
        <taxon>Cyanobacteriota</taxon>
        <taxon>Cyanophyceae</taxon>
        <taxon>Nostocales</taxon>
        <taxon>Aphanizomenonaceae</taxon>
        <taxon>Okeanomitos</taxon>
    </lineage>
</organism>
<dbReference type="Gene3D" id="1.10.260.40">
    <property type="entry name" value="lambda repressor-like DNA-binding domains"/>
    <property type="match status" value="1"/>
</dbReference>
<dbReference type="Pfam" id="PF14516">
    <property type="entry name" value="AAA_35"/>
    <property type="match status" value="1"/>
</dbReference>
<proteinExistence type="predicted"/>
<dbReference type="InterPro" id="IPR010982">
    <property type="entry name" value="Lambda_DNA-bd_dom_sf"/>
</dbReference>
<dbReference type="Gene3D" id="3.40.50.300">
    <property type="entry name" value="P-loop containing nucleotide triphosphate hydrolases"/>
    <property type="match status" value="1"/>
</dbReference>
<accession>A0ABZ2USZ2</accession>
<dbReference type="Proteomes" id="UP001483337">
    <property type="component" value="Chromosome"/>
</dbReference>
<protein>
    <submittedName>
        <fullName evidence="1">AAA-like domain-containing protein</fullName>
    </submittedName>
</protein>
<evidence type="ECO:0000313" key="2">
    <source>
        <dbReference type="Proteomes" id="UP001483337"/>
    </source>
</evidence>
<dbReference type="SUPFAM" id="SSF52540">
    <property type="entry name" value="P-loop containing nucleoside triphosphate hydrolases"/>
    <property type="match status" value="1"/>
</dbReference>
<dbReference type="RefSeq" id="WP_353929447.1">
    <property type="nucleotide sequence ID" value="NZ_CP150886.1"/>
</dbReference>
<reference evidence="1 2" key="1">
    <citation type="submission" date="2024-04" db="EMBL/GenBank/DDBJ databases">
        <title>Okeanomitos corallinicola gen. &amp; sp. nov. (Nostocales, Cyanobacteria), a new toxic marine heterocyst-forming cyanobacterium from a coral reef.</title>
        <authorList>
            <person name="Li H."/>
            <person name="Li R."/>
            <person name="Kang J."/>
            <person name="Hii K.S."/>
            <person name="Mohamed H.F."/>
            <person name="Xu X."/>
            <person name="Luo Z."/>
        </authorList>
    </citation>
    <scope>NUCLEOTIDE SEQUENCE [LARGE SCALE GENOMIC DNA]</scope>
    <source>
        <strain evidence="1 2">TIOX110</strain>
    </source>
</reference>
<gene>
    <name evidence="1" type="ORF">WJM97_14130</name>
</gene>
<dbReference type="InterPro" id="IPR027417">
    <property type="entry name" value="P-loop_NTPase"/>
</dbReference>
<dbReference type="EMBL" id="CP150886">
    <property type="protein sequence ID" value="WZB86533.1"/>
    <property type="molecule type" value="Genomic_DNA"/>
</dbReference>
<name>A0ABZ2USZ2_9CYAN</name>